<dbReference type="InterPro" id="IPR026590">
    <property type="entry name" value="Ssirtuin_cat_dom"/>
</dbReference>
<keyword evidence="3" id="KW-0520">NAD</keyword>
<dbReference type="CDD" id="cd01407">
    <property type="entry name" value="SIR2-fam"/>
    <property type="match status" value="1"/>
</dbReference>
<organism evidence="6 7">
    <name type="scientific">Trichococcus palustris</name>
    <dbReference type="NCBI Taxonomy" id="140314"/>
    <lineage>
        <taxon>Bacteria</taxon>
        <taxon>Bacillati</taxon>
        <taxon>Bacillota</taxon>
        <taxon>Bacilli</taxon>
        <taxon>Lactobacillales</taxon>
        <taxon>Carnobacteriaceae</taxon>
        <taxon>Trichococcus</taxon>
    </lineage>
</organism>
<dbReference type="InterPro" id="IPR003000">
    <property type="entry name" value="Sirtuin"/>
</dbReference>
<dbReference type="GO" id="GO:0017136">
    <property type="term" value="F:histone deacetylase activity, NAD-dependent"/>
    <property type="evidence" value="ECO:0007669"/>
    <property type="project" value="TreeGrafter"/>
</dbReference>
<dbReference type="NCBIfam" id="NF001752">
    <property type="entry name" value="PRK00481.1-1"/>
    <property type="match status" value="1"/>
</dbReference>
<dbReference type="GO" id="GO:0070403">
    <property type="term" value="F:NAD+ binding"/>
    <property type="evidence" value="ECO:0007669"/>
    <property type="project" value="InterPro"/>
</dbReference>
<protein>
    <recommendedName>
        <fullName evidence="1">protein acetyllysine N-acetyltransferase</fullName>
        <ecNumber evidence="1">2.3.1.286</ecNumber>
    </recommendedName>
</protein>
<evidence type="ECO:0000256" key="2">
    <source>
        <dbReference type="ARBA" id="ARBA00022679"/>
    </source>
</evidence>
<dbReference type="PANTHER" id="PTHR11085:SF4">
    <property type="entry name" value="NAD-DEPENDENT PROTEIN DEACYLASE"/>
    <property type="match status" value="1"/>
</dbReference>
<evidence type="ECO:0000259" key="5">
    <source>
        <dbReference type="PROSITE" id="PS50305"/>
    </source>
</evidence>
<gene>
    <name evidence="6" type="ORF">Tpal_2450</name>
</gene>
<proteinExistence type="predicted"/>
<dbReference type="InterPro" id="IPR050134">
    <property type="entry name" value="NAD-dep_sirtuin_deacylases"/>
</dbReference>
<dbReference type="STRING" id="140314.SAMN04488076_1382"/>
<dbReference type="Proteomes" id="UP000242754">
    <property type="component" value="Unassembled WGS sequence"/>
</dbReference>
<dbReference type="PANTHER" id="PTHR11085">
    <property type="entry name" value="NAD-DEPENDENT PROTEIN DEACYLASE SIRTUIN-5, MITOCHONDRIAL-RELATED"/>
    <property type="match status" value="1"/>
</dbReference>
<evidence type="ECO:0000256" key="4">
    <source>
        <dbReference type="PROSITE-ProRule" id="PRU00236"/>
    </source>
</evidence>
<dbReference type="AlphaFoldDB" id="A0A143YVZ7"/>
<sequence length="247" mass="27750">MDEKEQFAQMVKQSRRIVAFTGAGMSTESGVPDFRSAGGLFDALSGNYFSGEETLSIGFLRSYPRLFFKNYARYFDFSKAEPNAGHRFFADLEKLGKDVTVVTQNIDNLHQLAGSTNVIELHGNGTKWRRLDEMERMDEALVRMDEDGMQRDADGEMVRPDIVLYGEALDEDAMQNARTAIRNADMLIVIGTSLNVYPAAAFIDYFKGPFAVLINRTAVPAMERFQLAIQTDAAAFLADVWGTYFRM</sequence>
<dbReference type="EMBL" id="FJNE01000008">
    <property type="protein sequence ID" value="CZQ99982.1"/>
    <property type="molecule type" value="Genomic_DNA"/>
</dbReference>
<feature type="domain" description="Deacetylase sirtuin-type" evidence="5">
    <location>
        <begin position="1"/>
        <end position="247"/>
    </location>
</feature>
<evidence type="ECO:0000313" key="7">
    <source>
        <dbReference type="Proteomes" id="UP000242754"/>
    </source>
</evidence>
<name>A0A143YVZ7_9LACT</name>
<dbReference type="PROSITE" id="PS50305">
    <property type="entry name" value="SIRTUIN"/>
    <property type="match status" value="1"/>
</dbReference>
<dbReference type="RefSeq" id="WP_087033995.1">
    <property type="nucleotide sequence ID" value="NZ_FJNE01000008.1"/>
</dbReference>
<accession>A0A143YVZ7</accession>
<keyword evidence="2" id="KW-0808">Transferase</keyword>
<dbReference type="EC" id="2.3.1.286" evidence="1"/>
<dbReference type="SUPFAM" id="SSF52467">
    <property type="entry name" value="DHS-like NAD/FAD-binding domain"/>
    <property type="match status" value="1"/>
</dbReference>
<dbReference type="Pfam" id="PF02146">
    <property type="entry name" value="SIR2"/>
    <property type="match status" value="1"/>
</dbReference>
<evidence type="ECO:0000256" key="3">
    <source>
        <dbReference type="ARBA" id="ARBA00023027"/>
    </source>
</evidence>
<dbReference type="Gene3D" id="3.30.1600.10">
    <property type="entry name" value="SIR2/SIRT2 'Small Domain"/>
    <property type="match status" value="1"/>
</dbReference>
<dbReference type="InterPro" id="IPR029035">
    <property type="entry name" value="DHS-like_NAD/FAD-binding_dom"/>
</dbReference>
<comment type="caution">
    <text evidence="4">Lacks conserved residue(s) required for the propagation of feature annotation.</text>
</comment>
<dbReference type="InterPro" id="IPR026591">
    <property type="entry name" value="Sirtuin_cat_small_dom_sf"/>
</dbReference>
<evidence type="ECO:0000256" key="1">
    <source>
        <dbReference type="ARBA" id="ARBA00012928"/>
    </source>
</evidence>
<reference evidence="6 7" key="1">
    <citation type="submission" date="2016-02" db="EMBL/GenBank/DDBJ databases">
        <authorList>
            <person name="Wen L."/>
            <person name="He K."/>
            <person name="Yang H."/>
        </authorList>
    </citation>
    <scope>NUCLEOTIDE SEQUENCE [LARGE SCALE GENOMIC DNA]</scope>
    <source>
        <strain evidence="6">Trichococcus palustris</strain>
    </source>
</reference>
<keyword evidence="7" id="KW-1185">Reference proteome</keyword>
<dbReference type="Gene3D" id="3.40.50.1220">
    <property type="entry name" value="TPP-binding domain"/>
    <property type="match status" value="1"/>
</dbReference>
<dbReference type="OrthoDB" id="9800582at2"/>
<evidence type="ECO:0000313" key="6">
    <source>
        <dbReference type="EMBL" id="CZQ99982.1"/>
    </source>
</evidence>